<dbReference type="AlphaFoldDB" id="A0A8H4P5X1"/>
<comment type="caution">
    <text evidence="1">The sequence shown here is derived from an EMBL/GenBank/DDBJ whole genome shotgun (WGS) entry which is preliminary data.</text>
</comment>
<dbReference type="InterPro" id="IPR053037">
    <property type="entry name" value="Pericyclase_pydY-like"/>
</dbReference>
<evidence type="ECO:0000313" key="2">
    <source>
        <dbReference type="Proteomes" id="UP000554235"/>
    </source>
</evidence>
<reference evidence="1 2" key="1">
    <citation type="submission" date="2020-01" db="EMBL/GenBank/DDBJ databases">
        <title>Identification and distribution of gene clusters putatively required for synthesis of sphingolipid metabolism inhibitors in phylogenetically diverse species of the filamentous fungus Fusarium.</title>
        <authorList>
            <person name="Kim H.-S."/>
            <person name="Busman M."/>
            <person name="Brown D.W."/>
            <person name="Divon H."/>
            <person name="Uhlig S."/>
            <person name="Proctor R.H."/>
        </authorList>
    </citation>
    <scope>NUCLEOTIDE SEQUENCE [LARGE SCALE GENOMIC DNA]</scope>
    <source>
        <strain evidence="1 2">NRRL 20459</strain>
    </source>
</reference>
<dbReference type="PANTHER" id="PTHR38115">
    <property type="entry name" value="LIPOCALIN-LIKE DOMAIN-CONTAINING PROTEIN"/>
    <property type="match status" value="1"/>
</dbReference>
<dbReference type="OrthoDB" id="425354at2759"/>
<sequence length="186" mass="20670">MAAPLEKTTADMTGVWVMNSLLSDPIDPTFAIQGVPWLVRKVLAFASVTLTMTHSTEPLDDSSESVTKVHVKQTISPGGFNNEDDYILDSEVRVATVPIFGTIAMRAKYTPLADIENEELRTRLEEGQTGDSVIQEISTNEGVGWDAVGTWGFEMIDGQRYFTRTTVTKKGDEEVSVRLVYNYRDE</sequence>
<gene>
    <name evidence="1" type="ORF">FALBO_12870</name>
</gene>
<protein>
    <recommendedName>
        <fullName evidence="3">Lipocalin-like domain-containing protein</fullName>
    </recommendedName>
</protein>
<proteinExistence type="predicted"/>
<organism evidence="1 2">
    <name type="scientific">Fusarium albosuccineum</name>
    <dbReference type="NCBI Taxonomy" id="1237068"/>
    <lineage>
        <taxon>Eukaryota</taxon>
        <taxon>Fungi</taxon>
        <taxon>Dikarya</taxon>
        <taxon>Ascomycota</taxon>
        <taxon>Pezizomycotina</taxon>
        <taxon>Sordariomycetes</taxon>
        <taxon>Hypocreomycetidae</taxon>
        <taxon>Hypocreales</taxon>
        <taxon>Nectriaceae</taxon>
        <taxon>Fusarium</taxon>
        <taxon>Fusarium decemcellulare species complex</taxon>
    </lineage>
</organism>
<keyword evidence="2" id="KW-1185">Reference proteome</keyword>
<name>A0A8H4P5X1_9HYPO</name>
<evidence type="ECO:0008006" key="3">
    <source>
        <dbReference type="Google" id="ProtNLM"/>
    </source>
</evidence>
<dbReference type="EMBL" id="JAADYS010001962">
    <property type="protein sequence ID" value="KAF4460350.1"/>
    <property type="molecule type" value="Genomic_DNA"/>
</dbReference>
<dbReference type="Proteomes" id="UP000554235">
    <property type="component" value="Unassembled WGS sequence"/>
</dbReference>
<dbReference type="PANTHER" id="PTHR38115:SF1">
    <property type="entry name" value="LIPOCALIN-LIKE DOMAIN-CONTAINING PROTEIN"/>
    <property type="match status" value="1"/>
</dbReference>
<evidence type="ECO:0000313" key="1">
    <source>
        <dbReference type="EMBL" id="KAF4460350.1"/>
    </source>
</evidence>
<accession>A0A8H4P5X1</accession>